<keyword evidence="2" id="KW-1185">Reference proteome</keyword>
<protein>
    <submittedName>
        <fullName evidence="1">Uncharacterized protein</fullName>
    </submittedName>
</protein>
<dbReference type="RefSeq" id="WP_182503018.1">
    <property type="nucleotide sequence ID" value="NZ_JACJHX010000008.1"/>
</dbReference>
<sequence>MREFTTVKRKANVGERILITEAWLAGGYYRKGDVLTVKEIEGNVVLTEGNALWISDSEYEVIIENRTESEAVGMKITEDYCETLAFTENEDGTFSLNFKKIPALVHVSYDGNGTHDQTFLHGEYKAEAQRIKIESAVGELTTYTIDSIAALKPVESKAAVQAGETVITRTEAEAIGKLAVRTPQEIRDEIVAKAKRDVAEIIHANQFTADDLEIIVNKEKRTVVALMKYLRSGKVFDKGIAKACPTDCFNVHIGKAIAVRRALGLEVPADYLNTPQPTEVRVGDVVAGRRDESYYATTKRFTLTAKCSENPDAFKYAERPTDYIYRSQIGKIIDDSRE</sequence>
<evidence type="ECO:0000313" key="1">
    <source>
        <dbReference type="EMBL" id="MBA9027579.1"/>
    </source>
</evidence>
<proteinExistence type="predicted"/>
<dbReference type="Proteomes" id="UP000626697">
    <property type="component" value="Unassembled WGS sequence"/>
</dbReference>
<accession>A0ABR6CRK2</accession>
<gene>
    <name evidence="1" type="ORF">HNP81_002869</name>
</gene>
<name>A0ABR6CRK2_9BACI</name>
<evidence type="ECO:0000313" key="2">
    <source>
        <dbReference type="Proteomes" id="UP000626697"/>
    </source>
</evidence>
<organism evidence="1 2">
    <name type="scientific">Peribacillus huizhouensis</name>
    <dbReference type="NCBI Taxonomy" id="1501239"/>
    <lineage>
        <taxon>Bacteria</taxon>
        <taxon>Bacillati</taxon>
        <taxon>Bacillota</taxon>
        <taxon>Bacilli</taxon>
        <taxon>Bacillales</taxon>
        <taxon>Bacillaceae</taxon>
        <taxon>Peribacillus</taxon>
    </lineage>
</organism>
<dbReference type="EMBL" id="JACJHX010000008">
    <property type="protein sequence ID" value="MBA9027579.1"/>
    <property type="molecule type" value="Genomic_DNA"/>
</dbReference>
<comment type="caution">
    <text evidence="1">The sequence shown here is derived from an EMBL/GenBank/DDBJ whole genome shotgun (WGS) entry which is preliminary data.</text>
</comment>
<reference evidence="1 2" key="1">
    <citation type="submission" date="2020-08" db="EMBL/GenBank/DDBJ databases">
        <title>Genomic Encyclopedia of Type Strains, Phase IV (KMG-IV): sequencing the most valuable type-strain genomes for metagenomic binning, comparative biology and taxonomic classification.</title>
        <authorList>
            <person name="Goeker M."/>
        </authorList>
    </citation>
    <scope>NUCLEOTIDE SEQUENCE [LARGE SCALE GENOMIC DNA]</scope>
    <source>
        <strain evidence="1 2">DSM 105481</strain>
    </source>
</reference>